<evidence type="ECO:0000313" key="2">
    <source>
        <dbReference type="EMBL" id="JAD87723.1"/>
    </source>
</evidence>
<accession>A0A0A9DM16</accession>
<feature type="compositionally biased region" description="Basic residues" evidence="1">
    <location>
        <begin position="112"/>
        <end position="137"/>
    </location>
</feature>
<evidence type="ECO:0000256" key="1">
    <source>
        <dbReference type="SAM" id="MobiDB-lite"/>
    </source>
</evidence>
<reference evidence="2" key="1">
    <citation type="submission" date="2014-09" db="EMBL/GenBank/DDBJ databases">
        <authorList>
            <person name="Magalhaes I.L.F."/>
            <person name="Oliveira U."/>
            <person name="Santos F.R."/>
            <person name="Vidigal T.H.D.A."/>
            <person name="Brescovit A.D."/>
            <person name="Santos A.J."/>
        </authorList>
    </citation>
    <scope>NUCLEOTIDE SEQUENCE</scope>
    <source>
        <tissue evidence="2">Shoot tissue taken approximately 20 cm above the soil surface</tissue>
    </source>
</reference>
<sequence length="137" mass="15260">MGTSDHVNCSGHQTKTNPRSSQHHETPWHAPCTRRCKSSNPRSNCAPPPRPSFLGSCSTPRGGGRGRGGRRGAARSGGPRRRPRGGWRRRRGQRTPSGPRAAAAAASAAVERRRRRRNMNCRGRRCYQTRKRSWPLD</sequence>
<organism evidence="2">
    <name type="scientific">Arundo donax</name>
    <name type="common">Giant reed</name>
    <name type="synonym">Donax arundinaceus</name>
    <dbReference type="NCBI Taxonomy" id="35708"/>
    <lineage>
        <taxon>Eukaryota</taxon>
        <taxon>Viridiplantae</taxon>
        <taxon>Streptophyta</taxon>
        <taxon>Embryophyta</taxon>
        <taxon>Tracheophyta</taxon>
        <taxon>Spermatophyta</taxon>
        <taxon>Magnoliopsida</taxon>
        <taxon>Liliopsida</taxon>
        <taxon>Poales</taxon>
        <taxon>Poaceae</taxon>
        <taxon>PACMAD clade</taxon>
        <taxon>Arundinoideae</taxon>
        <taxon>Arundineae</taxon>
        <taxon>Arundo</taxon>
    </lineage>
</organism>
<name>A0A0A9DM16_ARUDO</name>
<feature type="compositionally biased region" description="Low complexity" evidence="1">
    <location>
        <begin position="94"/>
        <end position="109"/>
    </location>
</feature>
<dbReference type="AlphaFoldDB" id="A0A0A9DM16"/>
<feature type="compositionally biased region" description="Polar residues" evidence="1">
    <location>
        <begin position="1"/>
        <end position="20"/>
    </location>
</feature>
<reference evidence="2" key="2">
    <citation type="journal article" date="2015" name="Data Brief">
        <title>Shoot transcriptome of the giant reed, Arundo donax.</title>
        <authorList>
            <person name="Barrero R.A."/>
            <person name="Guerrero F.D."/>
            <person name="Moolhuijzen P."/>
            <person name="Goolsby J.A."/>
            <person name="Tidwell J."/>
            <person name="Bellgard S.E."/>
            <person name="Bellgard M.I."/>
        </authorList>
    </citation>
    <scope>NUCLEOTIDE SEQUENCE</scope>
    <source>
        <tissue evidence="2">Shoot tissue taken approximately 20 cm above the soil surface</tissue>
    </source>
</reference>
<dbReference type="EMBL" id="GBRH01210172">
    <property type="protein sequence ID" value="JAD87723.1"/>
    <property type="molecule type" value="Transcribed_RNA"/>
</dbReference>
<protein>
    <submittedName>
        <fullName evidence="2">SDG123</fullName>
    </submittedName>
</protein>
<feature type="compositionally biased region" description="Basic residues" evidence="1">
    <location>
        <begin position="67"/>
        <end position="93"/>
    </location>
</feature>
<proteinExistence type="predicted"/>
<feature type="region of interest" description="Disordered" evidence="1">
    <location>
        <begin position="1"/>
        <end position="137"/>
    </location>
</feature>